<name>A0ABP1S7G1_9HEXA</name>
<proteinExistence type="predicted"/>
<accession>A0ABP1S7G1</accession>
<dbReference type="Proteomes" id="UP001642540">
    <property type="component" value="Unassembled WGS sequence"/>
</dbReference>
<dbReference type="EMBL" id="CAXLJM020000161">
    <property type="protein sequence ID" value="CAL8144745.1"/>
    <property type="molecule type" value="Genomic_DNA"/>
</dbReference>
<keyword evidence="1" id="KW-0812">Transmembrane</keyword>
<evidence type="ECO:0000313" key="3">
    <source>
        <dbReference type="Proteomes" id="UP001642540"/>
    </source>
</evidence>
<evidence type="ECO:0000313" key="2">
    <source>
        <dbReference type="EMBL" id="CAL8144745.1"/>
    </source>
</evidence>
<reference evidence="2 3" key="1">
    <citation type="submission" date="2024-08" db="EMBL/GenBank/DDBJ databases">
        <authorList>
            <person name="Cucini C."/>
            <person name="Frati F."/>
        </authorList>
    </citation>
    <scope>NUCLEOTIDE SEQUENCE [LARGE SCALE GENOMIC DNA]</scope>
</reference>
<feature type="transmembrane region" description="Helical" evidence="1">
    <location>
        <begin position="93"/>
        <end position="117"/>
    </location>
</feature>
<sequence length="172" mass="20144">MPTITRKNGNIPLIQLLGDVTLAILDKYSYIQDKIWAKMPIRWKGHLRRVKVRQSVREVLPWMTIQIIYGLLVVFEFLLITRYGGIPVEELKSWFKILLAFLCILDVTISVITFTLWRKWDLMAACFNAVTQLPKYQPEVPLESRLANRKVASVISHLVRGLYHFASWKKKF</sequence>
<gene>
    <name evidence="2" type="ORF">ODALV1_LOCUS30284</name>
</gene>
<organism evidence="2 3">
    <name type="scientific">Orchesella dallaii</name>
    <dbReference type="NCBI Taxonomy" id="48710"/>
    <lineage>
        <taxon>Eukaryota</taxon>
        <taxon>Metazoa</taxon>
        <taxon>Ecdysozoa</taxon>
        <taxon>Arthropoda</taxon>
        <taxon>Hexapoda</taxon>
        <taxon>Collembola</taxon>
        <taxon>Entomobryomorpha</taxon>
        <taxon>Entomobryoidea</taxon>
        <taxon>Orchesellidae</taxon>
        <taxon>Orchesellinae</taxon>
        <taxon>Orchesella</taxon>
    </lineage>
</organism>
<keyword evidence="1" id="KW-0472">Membrane</keyword>
<comment type="caution">
    <text evidence="2">The sequence shown here is derived from an EMBL/GenBank/DDBJ whole genome shotgun (WGS) entry which is preliminary data.</text>
</comment>
<keyword evidence="1" id="KW-1133">Transmembrane helix</keyword>
<evidence type="ECO:0000256" key="1">
    <source>
        <dbReference type="SAM" id="Phobius"/>
    </source>
</evidence>
<keyword evidence="3" id="KW-1185">Reference proteome</keyword>
<feature type="transmembrane region" description="Helical" evidence="1">
    <location>
        <begin position="59"/>
        <end position="81"/>
    </location>
</feature>
<protein>
    <submittedName>
        <fullName evidence="2">Uncharacterized protein</fullName>
    </submittedName>
</protein>